<feature type="active site" description="Nucleophile" evidence="5">
    <location>
        <position position="219"/>
    </location>
</feature>
<protein>
    <submittedName>
        <fullName evidence="8">Penicillin acylase family protein</fullName>
    </submittedName>
</protein>
<keyword evidence="6" id="KW-0479">Metal-binding</keyword>
<organism evidence="8 9">
    <name type="scientific">Sandaracinobacteroides saxicola</name>
    <dbReference type="NCBI Taxonomy" id="2759707"/>
    <lineage>
        <taxon>Bacteria</taxon>
        <taxon>Pseudomonadati</taxon>
        <taxon>Pseudomonadota</taxon>
        <taxon>Alphaproteobacteria</taxon>
        <taxon>Sphingomonadales</taxon>
        <taxon>Sphingosinicellaceae</taxon>
        <taxon>Sandaracinobacteroides</taxon>
    </lineage>
</organism>
<dbReference type="Proteomes" id="UP000515292">
    <property type="component" value="Chromosome"/>
</dbReference>
<feature type="compositionally biased region" description="Basic and acidic residues" evidence="7">
    <location>
        <begin position="194"/>
        <end position="203"/>
    </location>
</feature>
<evidence type="ECO:0000313" key="8">
    <source>
        <dbReference type="EMBL" id="QMW24574.1"/>
    </source>
</evidence>
<dbReference type="InterPro" id="IPR002692">
    <property type="entry name" value="S45"/>
</dbReference>
<feature type="binding site" evidence="6">
    <location>
        <position position="295"/>
    </location>
    <ligand>
        <name>Ca(2+)</name>
        <dbReference type="ChEBI" id="CHEBI:29108"/>
    </ligand>
</feature>
<evidence type="ECO:0000256" key="2">
    <source>
        <dbReference type="ARBA" id="ARBA00022729"/>
    </source>
</evidence>
<dbReference type="Pfam" id="PF01804">
    <property type="entry name" value="Penicil_amidase"/>
    <property type="match status" value="1"/>
</dbReference>
<reference evidence="8 9" key="1">
    <citation type="submission" date="2020-07" db="EMBL/GenBank/DDBJ databases">
        <title>Complete genome sequence for Sandaracinobacter sp. M6.</title>
        <authorList>
            <person name="Tang Y."/>
            <person name="Liu Q."/>
            <person name="Guo Z."/>
            <person name="Lei P."/>
            <person name="Huang B."/>
        </authorList>
    </citation>
    <scope>NUCLEOTIDE SEQUENCE [LARGE SCALE GENOMIC DNA]</scope>
    <source>
        <strain evidence="8 9">M6</strain>
    </source>
</reference>
<dbReference type="InterPro" id="IPR023343">
    <property type="entry name" value="Penicillin_amidase_dom1"/>
</dbReference>
<comment type="similarity">
    <text evidence="1">Belongs to the peptidase S45 family.</text>
</comment>
<evidence type="ECO:0000256" key="1">
    <source>
        <dbReference type="ARBA" id="ARBA00006586"/>
    </source>
</evidence>
<keyword evidence="6" id="KW-0106">Calcium</keyword>
<keyword evidence="9" id="KW-1185">Reference proteome</keyword>
<dbReference type="SUPFAM" id="SSF56235">
    <property type="entry name" value="N-terminal nucleophile aminohydrolases (Ntn hydrolases)"/>
    <property type="match status" value="1"/>
</dbReference>
<dbReference type="InterPro" id="IPR029055">
    <property type="entry name" value="Ntn_hydrolases_N"/>
</dbReference>
<comment type="cofactor">
    <cofactor evidence="6">
        <name>Ca(2+)</name>
        <dbReference type="ChEBI" id="CHEBI:29108"/>
    </cofactor>
    <text evidence="6">Binds 1 Ca(2+) ion per dimer.</text>
</comment>
<dbReference type="InterPro" id="IPR043147">
    <property type="entry name" value="Penicillin_amidase_A-knob"/>
</dbReference>
<dbReference type="PANTHER" id="PTHR34218">
    <property type="entry name" value="PEPTIDASE S45 PENICILLIN AMIDASE"/>
    <property type="match status" value="1"/>
</dbReference>
<evidence type="ECO:0000256" key="6">
    <source>
        <dbReference type="PIRSR" id="PIRSR001227-2"/>
    </source>
</evidence>
<proteinExistence type="inferred from homology"/>
<accession>A0A7G5IMI2</accession>
<dbReference type="PANTHER" id="PTHR34218:SF3">
    <property type="entry name" value="ACYL-HOMOSERINE LACTONE ACYLASE PVDQ"/>
    <property type="match status" value="1"/>
</dbReference>
<evidence type="ECO:0000256" key="5">
    <source>
        <dbReference type="PIRSR" id="PIRSR001227-1"/>
    </source>
</evidence>
<sequence>MLGCRTREIDVARRGWRWAGGAVAGLLLAAMLWEPLSVAQPEAAPRQSYDVTITRDRYGVPHIVGRRDADVGYGLAWAHAEDDFTTLQEVFASVRGRSGALLGPEGAKLDVALELTRARAVATRDWPKLPADLRALILAYAQGLNDYAAQHPAEVRLRQLFPVTGEDVVAGFVLRSPFFFGLDRVLAPLSEGRLPPRDAEPVKPGESSTDTRPVEMKGSNAFAVTGRRSGDGVTRLIVNSHQPWTGPVAWWEVVVHSGEGWDFAGALFPGAPYPLLGHNRTLGWANTVNRPDLIDVYRLTVNGAGSAYRLDGRWVAFESKMLWLKVRFGPFVLPVPHRVKRSIHGPAFETPQGQFAIRYAGQGESGNVEQYYRLNRARDFAEWRAAMAKQGVVATNFVYADAAGHIAFFYNAKFPDRAPGYDWRGIVPGDTSKTLWTRYRPFTAVPALIDPVPGWVANSNNTPFVATAAGSNLRRADFAPELGIETYMTNRAWRFGELLADPGPIDRDRLLRTKFDKGYSRSGWAGVWMAKLLGVDAARDGDIAAAQALLRTWDWTLDGIGSADSLAALLIGEGVRKVYRGDPLPEPRAALVDVVAFLRSNWQRLDPPYAELARVRRGKSDVSISGGPDALRAYYWRRTPDGRLAGFNGDSFIMLVEWDPDGRVRSQSVQPFGSAIERPKSVHYADQSRLFAAEKWKPVLFDARDLAAQGGTPYRPG</sequence>
<dbReference type="KEGG" id="sand:H3309_07790"/>
<keyword evidence="2" id="KW-0732">Signal</keyword>
<dbReference type="EMBL" id="CP059851">
    <property type="protein sequence ID" value="QMW24574.1"/>
    <property type="molecule type" value="Genomic_DNA"/>
</dbReference>
<evidence type="ECO:0000256" key="3">
    <source>
        <dbReference type="ARBA" id="ARBA00022801"/>
    </source>
</evidence>
<feature type="region of interest" description="Disordered" evidence="7">
    <location>
        <begin position="193"/>
        <end position="214"/>
    </location>
</feature>
<dbReference type="GO" id="GO:0016811">
    <property type="term" value="F:hydrolase activity, acting on carbon-nitrogen (but not peptide) bonds, in linear amides"/>
    <property type="evidence" value="ECO:0007669"/>
    <property type="project" value="InterPro"/>
</dbReference>
<dbReference type="GO" id="GO:0046872">
    <property type="term" value="F:metal ion binding"/>
    <property type="evidence" value="ECO:0007669"/>
    <property type="project" value="UniProtKB-KW"/>
</dbReference>
<dbReference type="GO" id="GO:0017000">
    <property type="term" value="P:antibiotic biosynthetic process"/>
    <property type="evidence" value="ECO:0007669"/>
    <property type="project" value="InterPro"/>
</dbReference>
<evidence type="ECO:0000256" key="4">
    <source>
        <dbReference type="ARBA" id="ARBA00023145"/>
    </source>
</evidence>
<dbReference type="InterPro" id="IPR043146">
    <property type="entry name" value="Penicillin_amidase_N_B-knob"/>
</dbReference>
<dbReference type="AlphaFoldDB" id="A0A7G5IMI2"/>
<gene>
    <name evidence="8" type="ORF">H3309_07790</name>
</gene>
<dbReference type="Gene3D" id="1.10.439.10">
    <property type="entry name" value="Penicillin Amidohydrolase, domain 1"/>
    <property type="match status" value="1"/>
</dbReference>
<dbReference type="InterPro" id="IPR014395">
    <property type="entry name" value="Pen/GL7ACA/AHL_acylase"/>
</dbReference>
<dbReference type="Gene3D" id="1.10.1400.10">
    <property type="match status" value="1"/>
</dbReference>
<evidence type="ECO:0000313" key="9">
    <source>
        <dbReference type="Proteomes" id="UP000515292"/>
    </source>
</evidence>
<evidence type="ECO:0000256" key="7">
    <source>
        <dbReference type="SAM" id="MobiDB-lite"/>
    </source>
</evidence>
<dbReference type="Gene3D" id="2.30.120.10">
    <property type="match status" value="1"/>
</dbReference>
<feature type="binding site" evidence="6">
    <location>
        <position position="292"/>
    </location>
    <ligand>
        <name>Ca(2+)</name>
        <dbReference type="ChEBI" id="CHEBI:29108"/>
    </ligand>
</feature>
<name>A0A7G5IMI2_9SPHN</name>
<dbReference type="PIRSF" id="PIRSF001227">
    <property type="entry name" value="Pen_acylase"/>
    <property type="match status" value="1"/>
</dbReference>
<dbReference type="Gene3D" id="3.60.20.10">
    <property type="entry name" value="Glutamine Phosphoribosylpyrophosphate, subunit 1, domain 1"/>
    <property type="match status" value="1"/>
</dbReference>
<keyword evidence="4" id="KW-0865">Zymogen</keyword>
<keyword evidence="3" id="KW-0378">Hydrolase</keyword>